<dbReference type="EMBL" id="BLZA01000005">
    <property type="protein sequence ID" value="GHJ83997.1"/>
    <property type="molecule type" value="Genomic_DNA"/>
</dbReference>
<comment type="caution">
    <text evidence="1">The sequence shown here is derived from an EMBL/GenBank/DDBJ whole genome shotgun (WGS) entry which is preliminary data.</text>
</comment>
<organism evidence="1 2">
    <name type="scientific">Naganishia liquefaciens</name>
    <dbReference type="NCBI Taxonomy" id="104408"/>
    <lineage>
        <taxon>Eukaryota</taxon>
        <taxon>Fungi</taxon>
        <taxon>Dikarya</taxon>
        <taxon>Basidiomycota</taxon>
        <taxon>Agaricomycotina</taxon>
        <taxon>Tremellomycetes</taxon>
        <taxon>Filobasidiales</taxon>
        <taxon>Filobasidiaceae</taxon>
        <taxon>Naganishia</taxon>
    </lineage>
</organism>
<protein>
    <submittedName>
        <fullName evidence="1">Uncharacterized protein</fullName>
    </submittedName>
</protein>
<evidence type="ECO:0000313" key="2">
    <source>
        <dbReference type="Proteomes" id="UP000620104"/>
    </source>
</evidence>
<proteinExistence type="predicted"/>
<evidence type="ECO:0000313" key="1">
    <source>
        <dbReference type="EMBL" id="GHJ83997.1"/>
    </source>
</evidence>
<gene>
    <name evidence="1" type="ORF">NliqN6_0399</name>
</gene>
<name>A0A8H3YD67_9TREE</name>
<dbReference type="Proteomes" id="UP000620104">
    <property type="component" value="Unassembled WGS sequence"/>
</dbReference>
<keyword evidence="2" id="KW-1185">Reference proteome</keyword>
<accession>A0A8H3YD67</accession>
<sequence length="201" mass="22062">MDLVSVLDIMSASTLQISPPDSTAPELSAERFELDKFLGAWHVVWSTLPLWKDKKDVCITYSAMAEDSTGRPRLDDLVEYRKQSASSDSIPSTVKGIDVLDNSHNGATFNWRGKGWLKIASSHWQFLGYDQESSEPQWAVTFFSKTLFTPAGLDIYMRQPLPEAGNAGKAQLEKIVAAIIASPDKTIAQLAKDGGFVVGLP</sequence>
<reference evidence="1" key="1">
    <citation type="submission" date="2020-07" db="EMBL/GenBank/DDBJ databases">
        <title>Draft Genome Sequence of a Deep-Sea Yeast, Naganishia (Cryptococcus) liquefaciens strain N6.</title>
        <authorList>
            <person name="Han Y.W."/>
            <person name="Kajitani R."/>
            <person name="Morimoto H."/>
            <person name="Parhat M."/>
            <person name="Tsubouchi H."/>
            <person name="Bakenova O."/>
            <person name="Ogata M."/>
            <person name="Argunhan B."/>
            <person name="Aoki R."/>
            <person name="Kajiwara S."/>
            <person name="Itoh T."/>
            <person name="Iwasaki H."/>
        </authorList>
    </citation>
    <scope>NUCLEOTIDE SEQUENCE</scope>
    <source>
        <strain evidence="1">N6</strain>
    </source>
</reference>
<dbReference type="OrthoDB" id="9975758at2759"/>
<dbReference type="AlphaFoldDB" id="A0A8H3YD67"/>